<feature type="compositionally biased region" description="Polar residues" evidence="1">
    <location>
        <begin position="454"/>
        <end position="470"/>
    </location>
</feature>
<feature type="domain" description="PAP/OAS1 substrate-binding-related" evidence="3">
    <location>
        <begin position="169"/>
        <end position="360"/>
    </location>
</feature>
<dbReference type="SUPFAM" id="SSF81631">
    <property type="entry name" value="PAP/OAS1 substrate-binding domain"/>
    <property type="match status" value="1"/>
</dbReference>
<feature type="region of interest" description="Disordered" evidence="1">
    <location>
        <begin position="846"/>
        <end position="884"/>
    </location>
</feature>
<dbReference type="Gramene" id="PSS32743">
    <property type="protein sequence ID" value="PSS32743"/>
    <property type="gene ID" value="CEY00_Acc03043"/>
</dbReference>
<feature type="region of interest" description="Disordered" evidence="1">
    <location>
        <begin position="441"/>
        <end position="470"/>
    </location>
</feature>
<organism evidence="4 5">
    <name type="scientific">Actinidia chinensis var. chinensis</name>
    <name type="common">Chinese soft-hair kiwi</name>
    <dbReference type="NCBI Taxonomy" id="1590841"/>
    <lineage>
        <taxon>Eukaryota</taxon>
        <taxon>Viridiplantae</taxon>
        <taxon>Streptophyta</taxon>
        <taxon>Embryophyta</taxon>
        <taxon>Tracheophyta</taxon>
        <taxon>Spermatophyta</taxon>
        <taxon>Magnoliopsida</taxon>
        <taxon>eudicotyledons</taxon>
        <taxon>Gunneridae</taxon>
        <taxon>Pentapetalae</taxon>
        <taxon>asterids</taxon>
        <taxon>Ericales</taxon>
        <taxon>Actinidiaceae</taxon>
        <taxon>Actinidia</taxon>
    </lineage>
</organism>
<protein>
    <submittedName>
        <fullName evidence="4">Uncharacterized protein</fullName>
    </submittedName>
</protein>
<dbReference type="InterPro" id="IPR043519">
    <property type="entry name" value="NT_sf"/>
</dbReference>
<dbReference type="Gene3D" id="1.10.1410.10">
    <property type="match status" value="1"/>
</dbReference>
<dbReference type="InterPro" id="IPR058921">
    <property type="entry name" value="PAP/OAS1-rel"/>
</dbReference>
<dbReference type="PANTHER" id="PTHR45979">
    <property type="entry name" value="PAP/OAS1 SUBSTRATE-BINDING DOMAIN SUPERFAMILY"/>
    <property type="match status" value="1"/>
</dbReference>
<dbReference type="FunCoup" id="A0A2R6RRU7">
    <property type="interactions" value="3694"/>
</dbReference>
<dbReference type="InParanoid" id="A0A2R6RRU7"/>
<dbReference type="Proteomes" id="UP000241394">
    <property type="component" value="Chromosome LG3"/>
</dbReference>
<evidence type="ECO:0000313" key="4">
    <source>
        <dbReference type="EMBL" id="PSS32743.1"/>
    </source>
</evidence>
<evidence type="ECO:0000259" key="3">
    <source>
        <dbReference type="Pfam" id="PF26180"/>
    </source>
</evidence>
<reference evidence="4 5" key="1">
    <citation type="submission" date="2017-07" db="EMBL/GenBank/DDBJ databases">
        <title>An improved, manually edited Actinidia chinensis var. chinensis (kiwifruit) genome highlights the challenges associated with draft genomes and gene prediction in plants.</title>
        <authorList>
            <person name="Pilkington S."/>
            <person name="Crowhurst R."/>
            <person name="Hilario E."/>
            <person name="Nardozza S."/>
            <person name="Fraser L."/>
            <person name="Peng Y."/>
            <person name="Gunaseelan K."/>
            <person name="Simpson R."/>
            <person name="Tahir J."/>
            <person name="Deroles S."/>
            <person name="Templeton K."/>
            <person name="Luo Z."/>
            <person name="Davy M."/>
            <person name="Cheng C."/>
            <person name="Mcneilage M."/>
            <person name="Scaglione D."/>
            <person name="Liu Y."/>
            <person name="Zhang Q."/>
            <person name="Datson P."/>
            <person name="De Silva N."/>
            <person name="Gardiner S."/>
            <person name="Bassett H."/>
            <person name="Chagne D."/>
            <person name="Mccallum J."/>
            <person name="Dzierzon H."/>
            <person name="Deng C."/>
            <person name="Wang Y.-Y."/>
            <person name="Barron N."/>
            <person name="Manako K."/>
            <person name="Bowen J."/>
            <person name="Foster T."/>
            <person name="Erridge Z."/>
            <person name="Tiffin H."/>
            <person name="Waite C."/>
            <person name="Davies K."/>
            <person name="Grierson E."/>
            <person name="Laing W."/>
            <person name="Kirk R."/>
            <person name="Chen X."/>
            <person name="Wood M."/>
            <person name="Montefiori M."/>
            <person name="Brummell D."/>
            <person name="Schwinn K."/>
            <person name="Catanach A."/>
            <person name="Fullerton C."/>
            <person name="Li D."/>
            <person name="Meiyalaghan S."/>
            <person name="Nieuwenhuizen N."/>
            <person name="Read N."/>
            <person name="Prakash R."/>
            <person name="Hunter D."/>
            <person name="Zhang H."/>
            <person name="Mckenzie M."/>
            <person name="Knabel M."/>
            <person name="Harris A."/>
            <person name="Allan A."/>
            <person name="Chen A."/>
            <person name="Janssen B."/>
            <person name="Plunkett B."/>
            <person name="Dwamena C."/>
            <person name="Voogd C."/>
            <person name="Leif D."/>
            <person name="Lafferty D."/>
            <person name="Souleyre E."/>
            <person name="Varkonyi-Gasic E."/>
            <person name="Gambi F."/>
            <person name="Hanley J."/>
            <person name="Yao J.-L."/>
            <person name="Cheung J."/>
            <person name="David K."/>
            <person name="Warren B."/>
            <person name="Marsh K."/>
            <person name="Snowden K."/>
            <person name="Lin-Wang K."/>
            <person name="Brian L."/>
            <person name="Martinez-Sanchez M."/>
            <person name="Wang M."/>
            <person name="Ileperuma N."/>
            <person name="Macnee N."/>
            <person name="Campin R."/>
            <person name="Mcatee P."/>
            <person name="Drummond R."/>
            <person name="Espley R."/>
            <person name="Ireland H."/>
            <person name="Wu R."/>
            <person name="Atkinson R."/>
            <person name="Karunairetnam S."/>
            <person name="Bulley S."/>
            <person name="Chunkath S."/>
            <person name="Hanley Z."/>
            <person name="Storey R."/>
            <person name="Thrimawithana A."/>
            <person name="Thomson S."/>
            <person name="David C."/>
            <person name="Testolin R."/>
        </authorList>
    </citation>
    <scope>NUCLEOTIDE SEQUENCE [LARGE SCALE GENOMIC DNA]</scope>
    <source>
        <strain evidence="5">cv. Red5</strain>
        <tissue evidence="4">Young leaf</tissue>
    </source>
</reference>
<evidence type="ECO:0000313" key="5">
    <source>
        <dbReference type="Proteomes" id="UP000241394"/>
    </source>
</evidence>
<dbReference type="EMBL" id="NKQK01000003">
    <property type="protein sequence ID" value="PSS32743.1"/>
    <property type="molecule type" value="Genomic_DNA"/>
</dbReference>
<feature type="region of interest" description="Disordered" evidence="1">
    <location>
        <begin position="773"/>
        <end position="810"/>
    </location>
</feature>
<accession>A0A2R6RRU7</accession>
<comment type="caution">
    <text evidence="4">The sequence shown here is derived from an EMBL/GenBank/DDBJ whole genome shotgun (WGS) entry which is preliminary data.</text>
</comment>
<dbReference type="STRING" id="1590841.A0A2R6RRU7"/>
<sequence length="884" mass="96539">MGDLREPIVGAAEEISVPPSWSSIGPERWARAEEATQKIVGLVQPSAVSEERRRRVMDYVRRLIKGRLGCEVFPFGSVPLKTYLPDGDIDLTSFGGANVEDALMNDVVSVLEAEENNRSAEFIIKDVQLIRAEVKLVKCIVQNIVVDISFNQLGGLCTLCFLEQVDRLIGKNHLFKRSIILIKAWCYYESRILGAHHGLISTYALEALVLYIFHLFHSTLNGPLAVLYRFLDYFSTFDWDNYCISLTGPVPISLLPDIVAEKPENGGAGLLLSNDFLRYCVDMFSIPKGVDLNSRTFSRKHLNIIDPLKENNNLGRSVSKGNFYRIRSAFTYGARKLEQILLQPEDNIVGEICKFFSNTLDRHGSGQRPDVQDPVPMSSHNGFVPACSFSETVLGQLEKANSDLKPANSVGINGSCELDLDGLSQNGGNNCEVSGIERKIGRPVNGHEKGSMKAVTSTSSSETDGSVNGTSVMDRFSGDAEDLASSRIQGLKISNGVPKAFHPSGEKSKTQRGIPFHAPHLHFSGSLSGHGKLGYENSNTKELEYSGLTLEQEVSSGPLPVPNEEPGICVGHARDKNLSDGDHEVLNNGGSKDVASVSNPVACSTAGFNPGYREMTSANAAGRPEYLNSVTDLTGDYDSHLNSLKYGQWCYEYSSIPSLHITPALPSQFLGTNPWNVIQHSRHFKGNGLFNMNANGVVPRPAVYHTNTLLIPRTSFAMEEMPKHRGTGTYFPNMNLSPHPMPFTGRGRKHGPMRSPRTNGRIMTPMEAKLLDRNSRDVSPAQFSDQGSGKLGLSDFYESGSPSGKVRPDVNGLLLQPEGLVECGSVGHVPLDVPLPLLLQASNQSSPTLGMQKAKSVPGVNHDRVTGKSSYHLKDEDDFPPLSS</sequence>
<feature type="compositionally biased region" description="Basic and acidic residues" evidence="1">
    <location>
        <begin position="441"/>
        <end position="451"/>
    </location>
</feature>
<dbReference type="InterPro" id="IPR058920">
    <property type="entry name" value="PAP-OAS1-bd-rel"/>
</dbReference>
<dbReference type="PANTHER" id="PTHR45979:SF2">
    <property type="entry name" value="PAP_OAS1 SUBSTRATE-BINDING DOMAIN SUPERFAMILY"/>
    <property type="match status" value="1"/>
</dbReference>
<keyword evidence="5" id="KW-1185">Reference proteome</keyword>
<dbReference type="InterPro" id="IPR054708">
    <property type="entry name" value="MTPAP-like_central"/>
</dbReference>
<dbReference type="OrthoDB" id="273917at2759"/>
<dbReference type="Pfam" id="PF22600">
    <property type="entry name" value="MTPAP-like_central"/>
    <property type="match status" value="1"/>
</dbReference>
<dbReference type="OMA" id="RTFPPKH"/>
<dbReference type="SUPFAM" id="SSF81301">
    <property type="entry name" value="Nucleotidyltransferase"/>
    <property type="match status" value="1"/>
</dbReference>
<gene>
    <name evidence="4" type="ORF">CEY00_Acc03043</name>
</gene>
<dbReference type="AlphaFoldDB" id="A0A2R6RRU7"/>
<dbReference type="CDD" id="cd05402">
    <property type="entry name" value="NT_PAP_TUTase"/>
    <property type="match status" value="1"/>
</dbReference>
<feature type="domain" description="Poly(A) RNA polymerase mitochondrial-like central palm" evidence="2">
    <location>
        <begin position="37"/>
        <end position="156"/>
    </location>
</feature>
<dbReference type="Pfam" id="PF26180">
    <property type="entry name" value="PAP-OAS1"/>
    <property type="match status" value="1"/>
</dbReference>
<proteinExistence type="predicted"/>
<evidence type="ECO:0000256" key="1">
    <source>
        <dbReference type="SAM" id="MobiDB-lite"/>
    </source>
</evidence>
<evidence type="ECO:0000259" key="2">
    <source>
        <dbReference type="Pfam" id="PF22600"/>
    </source>
</evidence>
<reference evidence="5" key="2">
    <citation type="journal article" date="2018" name="BMC Genomics">
        <title>A manually annotated Actinidia chinensis var. chinensis (kiwifruit) genome highlights the challenges associated with draft genomes and gene prediction in plants.</title>
        <authorList>
            <person name="Pilkington S.M."/>
            <person name="Crowhurst R."/>
            <person name="Hilario E."/>
            <person name="Nardozza S."/>
            <person name="Fraser L."/>
            <person name="Peng Y."/>
            <person name="Gunaseelan K."/>
            <person name="Simpson R."/>
            <person name="Tahir J."/>
            <person name="Deroles S.C."/>
            <person name="Templeton K."/>
            <person name="Luo Z."/>
            <person name="Davy M."/>
            <person name="Cheng C."/>
            <person name="McNeilage M."/>
            <person name="Scaglione D."/>
            <person name="Liu Y."/>
            <person name="Zhang Q."/>
            <person name="Datson P."/>
            <person name="De Silva N."/>
            <person name="Gardiner S.E."/>
            <person name="Bassett H."/>
            <person name="Chagne D."/>
            <person name="McCallum J."/>
            <person name="Dzierzon H."/>
            <person name="Deng C."/>
            <person name="Wang Y.Y."/>
            <person name="Barron L."/>
            <person name="Manako K."/>
            <person name="Bowen J."/>
            <person name="Foster T.M."/>
            <person name="Erridge Z.A."/>
            <person name="Tiffin H."/>
            <person name="Waite C.N."/>
            <person name="Davies K.M."/>
            <person name="Grierson E.P."/>
            <person name="Laing W.A."/>
            <person name="Kirk R."/>
            <person name="Chen X."/>
            <person name="Wood M."/>
            <person name="Montefiori M."/>
            <person name="Brummell D.A."/>
            <person name="Schwinn K.E."/>
            <person name="Catanach A."/>
            <person name="Fullerton C."/>
            <person name="Li D."/>
            <person name="Meiyalaghan S."/>
            <person name="Nieuwenhuizen N."/>
            <person name="Read N."/>
            <person name="Prakash R."/>
            <person name="Hunter D."/>
            <person name="Zhang H."/>
            <person name="McKenzie M."/>
            <person name="Knabel M."/>
            <person name="Harris A."/>
            <person name="Allan A.C."/>
            <person name="Gleave A."/>
            <person name="Chen A."/>
            <person name="Janssen B.J."/>
            <person name="Plunkett B."/>
            <person name="Ampomah-Dwamena C."/>
            <person name="Voogd C."/>
            <person name="Leif D."/>
            <person name="Lafferty D."/>
            <person name="Souleyre E.J.F."/>
            <person name="Varkonyi-Gasic E."/>
            <person name="Gambi F."/>
            <person name="Hanley J."/>
            <person name="Yao J.L."/>
            <person name="Cheung J."/>
            <person name="David K.M."/>
            <person name="Warren B."/>
            <person name="Marsh K."/>
            <person name="Snowden K.C."/>
            <person name="Lin-Wang K."/>
            <person name="Brian L."/>
            <person name="Martinez-Sanchez M."/>
            <person name="Wang M."/>
            <person name="Ileperuma N."/>
            <person name="Macnee N."/>
            <person name="Campin R."/>
            <person name="McAtee P."/>
            <person name="Drummond R.S.M."/>
            <person name="Espley R.V."/>
            <person name="Ireland H.S."/>
            <person name="Wu R."/>
            <person name="Atkinson R.G."/>
            <person name="Karunairetnam S."/>
            <person name="Bulley S."/>
            <person name="Chunkath S."/>
            <person name="Hanley Z."/>
            <person name="Storey R."/>
            <person name="Thrimawithana A.H."/>
            <person name="Thomson S."/>
            <person name="David C."/>
            <person name="Testolin R."/>
            <person name="Huang H."/>
            <person name="Hellens R.P."/>
            <person name="Schaffer R.J."/>
        </authorList>
    </citation>
    <scope>NUCLEOTIDE SEQUENCE [LARGE SCALE GENOMIC DNA]</scope>
    <source>
        <strain evidence="5">cv. Red5</strain>
    </source>
</reference>
<dbReference type="Gene3D" id="3.30.460.10">
    <property type="entry name" value="Beta Polymerase, domain 2"/>
    <property type="match status" value="1"/>
</dbReference>
<name>A0A2R6RRU7_ACTCC</name>